<dbReference type="EMBL" id="MU004230">
    <property type="protein sequence ID" value="KAF2675262.1"/>
    <property type="molecule type" value="Genomic_DNA"/>
</dbReference>
<evidence type="ECO:0000313" key="5">
    <source>
        <dbReference type="Proteomes" id="UP000799302"/>
    </source>
</evidence>
<dbReference type="Pfam" id="PF00106">
    <property type="entry name" value="adh_short"/>
    <property type="match status" value="1"/>
</dbReference>
<comment type="similarity">
    <text evidence="1">Belongs to the short-chain dehydrogenases/reductases (SDR) family.</text>
</comment>
<dbReference type="Proteomes" id="UP000799302">
    <property type="component" value="Unassembled WGS sequence"/>
</dbReference>
<protein>
    <submittedName>
        <fullName evidence="4">NAD(P)-binding protein</fullName>
    </submittedName>
</protein>
<reference evidence="4" key="1">
    <citation type="journal article" date="2020" name="Stud. Mycol.">
        <title>101 Dothideomycetes genomes: a test case for predicting lifestyles and emergence of pathogens.</title>
        <authorList>
            <person name="Haridas S."/>
            <person name="Albert R."/>
            <person name="Binder M."/>
            <person name="Bloem J."/>
            <person name="Labutti K."/>
            <person name="Salamov A."/>
            <person name="Andreopoulos B."/>
            <person name="Baker S."/>
            <person name="Barry K."/>
            <person name="Bills G."/>
            <person name="Bluhm B."/>
            <person name="Cannon C."/>
            <person name="Castanera R."/>
            <person name="Culley D."/>
            <person name="Daum C."/>
            <person name="Ezra D."/>
            <person name="Gonzalez J."/>
            <person name="Henrissat B."/>
            <person name="Kuo A."/>
            <person name="Liang C."/>
            <person name="Lipzen A."/>
            <person name="Lutzoni F."/>
            <person name="Magnuson J."/>
            <person name="Mondo S."/>
            <person name="Nolan M."/>
            <person name="Ohm R."/>
            <person name="Pangilinan J."/>
            <person name="Park H.-J."/>
            <person name="Ramirez L."/>
            <person name="Alfaro M."/>
            <person name="Sun H."/>
            <person name="Tritt A."/>
            <person name="Yoshinaga Y."/>
            <person name="Zwiers L.-H."/>
            <person name="Turgeon B."/>
            <person name="Goodwin S."/>
            <person name="Spatafora J."/>
            <person name="Crous P."/>
            <person name="Grigoriev I."/>
        </authorList>
    </citation>
    <scope>NUCLEOTIDE SEQUENCE</scope>
    <source>
        <strain evidence="4">CBS 115976</strain>
    </source>
</reference>
<proteinExistence type="inferred from homology"/>
<accession>A0A6A6UT13</accession>
<dbReference type="PROSITE" id="PS00061">
    <property type="entry name" value="ADH_SHORT"/>
    <property type="match status" value="1"/>
</dbReference>
<dbReference type="InterPro" id="IPR020904">
    <property type="entry name" value="Sc_DH/Rdtase_CS"/>
</dbReference>
<evidence type="ECO:0000313" key="4">
    <source>
        <dbReference type="EMBL" id="KAF2675262.1"/>
    </source>
</evidence>
<dbReference type="OrthoDB" id="5371740at2759"/>
<dbReference type="InterPro" id="IPR002347">
    <property type="entry name" value="SDR_fam"/>
</dbReference>
<sequence>MAHPRTTRTTGPRVDFSESYDPSVLKGRSALVTGGSLGIGHGCVESLAENGVYVTFADVNAEAGQAAEKELKDKGLNVQFVQTDVSSWEALVAVFKAAVAFSPSNTVDIVIPNAGVGGVSVAHWLSNTPVNSVTNDPLPPPTRCADINYMAVRNTIYAAMYYFRNFPGKEDATHSKQIIFVASMAGYSPMASVIDYNSSKWGVRGMFWALRNVPHILGEGKPLFRVNLIAPTWVKTNLTARFQQLIEGGNSTVKMAEVSDCTDVVLRMASDEKVVGRAAAIAADKKSFDVCDESEGPGAAQVLNDPEYLKFFGYGPAVEVSKKPSEADSAKFLDSAASEKVPNPTVLSVEDSLKAAVPVPNAA</sequence>
<dbReference type="SUPFAM" id="SSF51735">
    <property type="entry name" value="NAD(P)-binding Rossmann-fold domains"/>
    <property type="match status" value="1"/>
</dbReference>
<dbReference type="GO" id="GO:0016616">
    <property type="term" value="F:oxidoreductase activity, acting on the CH-OH group of donors, NAD or NADP as acceptor"/>
    <property type="evidence" value="ECO:0007669"/>
    <property type="project" value="TreeGrafter"/>
</dbReference>
<gene>
    <name evidence="4" type="ORF">BT63DRAFT_436200</name>
</gene>
<dbReference type="Gene3D" id="3.40.50.720">
    <property type="entry name" value="NAD(P)-binding Rossmann-like Domain"/>
    <property type="match status" value="1"/>
</dbReference>
<evidence type="ECO:0000256" key="2">
    <source>
        <dbReference type="ARBA" id="ARBA00022857"/>
    </source>
</evidence>
<keyword evidence="5" id="KW-1185">Reference proteome</keyword>
<dbReference type="PRINTS" id="PR00081">
    <property type="entry name" value="GDHRDH"/>
</dbReference>
<dbReference type="GO" id="GO:0005737">
    <property type="term" value="C:cytoplasm"/>
    <property type="evidence" value="ECO:0007669"/>
    <property type="project" value="TreeGrafter"/>
</dbReference>
<dbReference type="PANTHER" id="PTHR44229:SF4">
    <property type="entry name" value="15-HYDROXYPROSTAGLANDIN DEHYDROGENASE [NAD(+)]"/>
    <property type="match status" value="1"/>
</dbReference>
<dbReference type="InterPro" id="IPR036291">
    <property type="entry name" value="NAD(P)-bd_dom_sf"/>
</dbReference>
<keyword evidence="2" id="KW-0521">NADP</keyword>
<dbReference type="AlphaFoldDB" id="A0A6A6UT13"/>
<evidence type="ECO:0000256" key="3">
    <source>
        <dbReference type="ARBA" id="ARBA00023002"/>
    </source>
</evidence>
<dbReference type="PANTHER" id="PTHR44229">
    <property type="entry name" value="15-HYDROXYPROSTAGLANDIN DEHYDROGENASE [NAD(+)]"/>
    <property type="match status" value="1"/>
</dbReference>
<name>A0A6A6UT13_9PEZI</name>
<organism evidence="4 5">
    <name type="scientific">Microthyrium microscopicum</name>
    <dbReference type="NCBI Taxonomy" id="703497"/>
    <lineage>
        <taxon>Eukaryota</taxon>
        <taxon>Fungi</taxon>
        <taxon>Dikarya</taxon>
        <taxon>Ascomycota</taxon>
        <taxon>Pezizomycotina</taxon>
        <taxon>Dothideomycetes</taxon>
        <taxon>Dothideomycetes incertae sedis</taxon>
        <taxon>Microthyriales</taxon>
        <taxon>Microthyriaceae</taxon>
        <taxon>Microthyrium</taxon>
    </lineage>
</organism>
<evidence type="ECO:0000256" key="1">
    <source>
        <dbReference type="ARBA" id="ARBA00006484"/>
    </source>
</evidence>
<keyword evidence="3" id="KW-0560">Oxidoreductase</keyword>